<evidence type="ECO:0000256" key="1">
    <source>
        <dbReference type="ARBA" id="ARBA00009986"/>
    </source>
</evidence>
<dbReference type="SUPFAM" id="SSF53720">
    <property type="entry name" value="ALDH-like"/>
    <property type="match status" value="1"/>
</dbReference>
<dbReference type="InterPro" id="IPR016163">
    <property type="entry name" value="Ald_DH_C"/>
</dbReference>
<dbReference type="GO" id="GO:0004029">
    <property type="term" value="F:aldehyde dehydrogenase (NAD+) activity"/>
    <property type="evidence" value="ECO:0007669"/>
    <property type="project" value="UniProtKB-EC"/>
</dbReference>
<dbReference type="FunFam" id="3.40.605.10:FF:000004">
    <property type="entry name" value="Aldehyde dehydrogenase"/>
    <property type="match status" value="1"/>
</dbReference>
<dbReference type="EMBL" id="JAGFBR010000013">
    <property type="protein sequence ID" value="KAH0456228.1"/>
    <property type="molecule type" value="Genomic_DNA"/>
</dbReference>
<evidence type="ECO:0000256" key="6">
    <source>
        <dbReference type="SAM" id="MobiDB-lite"/>
    </source>
</evidence>
<dbReference type="Gene3D" id="3.40.309.10">
    <property type="entry name" value="Aldehyde Dehydrogenase, Chain A, domain 2"/>
    <property type="match status" value="1"/>
</dbReference>
<proteinExistence type="inferred from homology"/>
<evidence type="ECO:0000256" key="5">
    <source>
        <dbReference type="ARBA" id="ARBA00049194"/>
    </source>
</evidence>
<dbReference type="Gene3D" id="3.40.605.10">
    <property type="entry name" value="Aldehyde Dehydrogenase, Chain A, domain 1"/>
    <property type="match status" value="1"/>
</dbReference>
<dbReference type="InterPro" id="IPR012394">
    <property type="entry name" value="Aldehyde_DH_NAD(P)"/>
</dbReference>
<keyword evidence="7" id="KW-0812">Transmembrane</keyword>
<feature type="transmembrane region" description="Helical" evidence="7">
    <location>
        <begin position="630"/>
        <end position="649"/>
    </location>
</feature>
<keyword evidence="3" id="KW-0520">NAD</keyword>
<dbReference type="InterPro" id="IPR016161">
    <property type="entry name" value="Ald_DH/histidinol_DH"/>
</dbReference>
<keyword evidence="7" id="KW-1133">Transmembrane helix</keyword>
<dbReference type="EC" id="1.2.1.3" evidence="4"/>
<dbReference type="GO" id="GO:0005737">
    <property type="term" value="C:cytoplasm"/>
    <property type="evidence" value="ECO:0007669"/>
    <property type="project" value="TreeGrafter"/>
</dbReference>
<comment type="similarity">
    <text evidence="1">Belongs to the aldehyde dehydrogenase family.</text>
</comment>
<dbReference type="GO" id="GO:0006081">
    <property type="term" value="P:aldehyde metabolic process"/>
    <property type="evidence" value="ECO:0007669"/>
    <property type="project" value="InterPro"/>
</dbReference>
<dbReference type="FunFam" id="3.40.309.10:FF:000003">
    <property type="entry name" value="Aldehyde dehydrogenase"/>
    <property type="match status" value="1"/>
</dbReference>
<name>A0AAV7GL68_DENCH</name>
<gene>
    <name evidence="9" type="ORF">IEQ34_014135</name>
</gene>
<evidence type="ECO:0000256" key="4">
    <source>
        <dbReference type="ARBA" id="ARBA00024226"/>
    </source>
</evidence>
<dbReference type="InterPro" id="IPR016162">
    <property type="entry name" value="Ald_DH_N"/>
</dbReference>
<accession>A0AAV7GL68</accession>
<organism evidence="9 10">
    <name type="scientific">Dendrobium chrysotoxum</name>
    <name type="common">Orchid</name>
    <dbReference type="NCBI Taxonomy" id="161865"/>
    <lineage>
        <taxon>Eukaryota</taxon>
        <taxon>Viridiplantae</taxon>
        <taxon>Streptophyta</taxon>
        <taxon>Embryophyta</taxon>
        <taxon>Tracheophyta</taxon>
        <taxon>Spermatophyta</taxon>
        <taxon>Magnoliopsida</taxon>
        <taxon>Liliopsida</taxon>
        <taxon>Asparagales</taxon>
        <taxon>Orchidaceae</taxon>
        <taxon>Epidendroideae</taxon>
        <taxon>Malaxideae</taxon>
        <taxon>Dendrobiinae</taxon>
        <taxon>Dendrobium</taxon>
    </lineage>
</organism>
<dbReference type="Proteomes" id="UP000775213">
    <property type="component" value="Unassembled WGS sequence"/>
</dbReference>
<dbReference type="Pfam" id="PF00171">
    <property type="entry name" value="Aldedh"/>
    <property type="match status" value="1"/>
</dbReference>
<dbReference type="AlphaFoldDB" id="A0AAV7GL68"/>
<evidence type="ECO:0000256" key="2">
    <source>
        <dbReference type="ARBA" id="ARBA00023002"/>
    </source>
</evidence>
<keyword evidence="7" id="KW-0472">Membrane</keyword>
<evidence type="ECO:0000259" key="8">
    <source>
        <dbReference type="Pfam" id="PF00171"/>
    </source>
</evidence>
<comment type="catalytic activity">
    <reaction evidence="5">
        <text>an aldehyde + NAD(+) + H2O = a carboxylate + NADH + 2 H(+)</text>
        <dbReference type="Rhea" id="RHEA:16185"/>
        <dbReference type="ChEBI" id="CHEBI:15377"/>
        <dbReference type="ChEBI" id="CHEBI:15378"/>
        <dbReference type="ChEBI" id="CHEBI:17478"/>
        <dbReference type="ChEBI" id="CHEBI:29067"/>
        <dbReference type="ChEBI" id="CHEBI:57540"/>
        <dbReference type="ChEBI" id="CHEBI:57945"/>
        <dbReference type="EC" id="1.2.1.3"/>
    </reaction>
</comment>
<dbReference type="Gene3D" id="3.30.565.10">
    <property type="entry name" value="Histidine kinase-like ATPase, C-terminal domain"/>
    <property type="match status" value="1"/>
</dbReference>
<dbReference type="PANTHER" id="PTHR43570:SF17">
    <property type="entry name" value="ALDEHYDE DEHYDROGENASE FAMILY 3 MEMBER F1"/>
    <property type="match status" value="1"/>
</dbReference>
<reference evidence="9 10" key="1">
    <citation type="journal article" date="2021" name="Hortic Res">
        <title>Chromosome-scale assembly of the Dendrobium chrysotoxum genome enhances the understanding of orchid evolution.</title>
        <authorList>
            <person name="Zhang Y."/>
            <person name="Zhang G.Q."/>
            <person name="Zhang D."/>
            <person name="Liu X.D."/>
            <person name="Xu X.Y."/>
            <person name="Sun W.H."/>
            <person name="Yu X."/>
            <person name="Zhu X."/>
            <person name="Wang Z.W."/>
            <person name="Zhao X."/>
            <person name="Zhong W.Y."/>
            <person name="Chen H."/>
            <person name="Yin W.L."/>
            <person name="Huang T."/>
            <person name="Niu S.C."/>
            <person name="Liu Z.J."/>
        </authorList>
    </citation>
    <scope>NUCLEOTIDE SEQUENCE [LARGE SCALE GENOMIC DNA]</scope>
    <source>
        <strain evidence="9">Lindl</strain>
    </source>
</reference>
<feature type="region of interest" description="Disordered" evidence="6">
    <location>
        <begin position="149"/>
        <end position="170"/>
    </location>
</feature>
<dbReference type="InterPro" id="IPR036890">
    <property type="entry name" value="HATPase_C_sf"/>
</dbReference>
<comment type="caution">
    <text evidence="9">The sequence shown here is derived from an EMBL/GenBank/DDBJ whole genome shotgun (WGS) entry which is preliminary data.</text>
</comment>
<dbReference type="InterPro" id="IPR015590">
    <property type="entry name" value="Aldehyde_DH_dom"/>
</dbReference>
<keyword evidence="10" id="KW-1185">Reference proteome</keyword>
<sequence>MYDDDTLFGVHGFDKPIYDDDKRKLDAQPKLLIHIISDKEINTHSIIDSEVGMIKLDLVNHLGIFVHFNTKFMETLAISANVSVIGITRYYLGITRYYRRITRYYLAITRYYLGITRYYLGITQYLGITRYYLGITRLNVSKEGSARSLQSTSEAEGALEARESKDRRRRRRRRMAMDLERVVEQARETFESGGTRSYFWRRSQLRALKDLLHEKEAAICEALKLDLGKHRVEAYRDEIGFVIKSVDYALQNLKKWMKPEKVSVPLVGFPTTCEVVLEPLGVVLIFASWNFPIGLSLEPLIGAISAGNSVVLKPSELASASSKFLATNLPKYLDNKAVSVIEGGPLVGQQLLEQKWDKIFFTGSARIGRIIMTAAAKHLTPVCLELGGKCPAIIDSLSRSRDVKVAINRVAGAKWGFCSGQACIAIDYLLVEEKYAPFLVELLKEKIKNCYMRPADLTRIVNKQHFQRLREMIEDPLVADTVVHGGSLDQENLYIEPTILLDPPLDSEVMKEEIFGPLLPIITLKKIGDSIEFLKGRPKPLVIYAFTNDEKLKKRIIEETSSGTVTFNDAVIQFALDTLPFGGTGESGFGKYHGRFSFDQFSHRKAVMRRSFCLEFSFRYPPWNERKLQFIRYTYSFNYIGLLLLFLGLKRCSST</sequence>
<feature type="domain" description="Aldehyde dehydrogenase" evidence="8">
    <location>
        <begin position="176"/>
        <end position="607"/>
    </location>
</feature>
<evidence type="ECO:0000313" key="9">
    <source>
        <dbReference type="EMBL" id="KAH0456228.1"/>
    </source>
</evidence>
<dbReference type="PANTHER" id="PTHR43570">
    <property type="entry name" value="ALDEHYDE DEHYDROGENASE"/>
    <property type="match status" value="1"/>
</dbReference>
<protein>
    <recommendedName>
        <fullName evidence="4">aldehyde dehydrogenase (NAD(+))</fullName>
        <ecNumber evidence="4">1.2.1.3</ecNumber>
    </recommendedName>
</protein>
<dbReference type="GO" id="GO:0009737">
    <property type="term" value="P:response to abscisic acid"/>
    <property type="evidence" value="ECO:0007669"/>
    <property type="project" value="UniProtKB-ARBA"/>
</dbReference>
<keyword evidence="2" id="KW-0560">Oxidoreductase</keyword>
<evidence type="ECO:0000256" key="7">
    <source>
        <dbReference type="SAM" id="Phobius"/>
    </source>
</evidence>
<evidence type="ECO:0000256" key="3">
    <source>
        <dbReference type="ARBA" id="ARBA00023027"/>
    </source>
</evidence>
<evidence type="ECO:0000313" key="10">
    <source>
        <dbReference type="Proteomes" id="UP000775213"/>
    </source>
</evidence>